<accession>A0AAV8XD99</accession>
<organism evidence="5 6">
    <name type="scientific">Rhamnusium bicolor</name>
    <dbReference type="NCBI Taxonomy" id="1586634"/>
    <lineage>
        <taxon>Eukaryota</taxon>
        <taxon>Metazoa</taxon>
        <taxon>Ecdysozoa</taxon>
        <taxon>Arthropoda</taxon>
        <taxon>Hexapoda</taxon>
        <taxon>Insecta</taxon>
        <taxon>Pterygota</taxon>
        <taxon>Neoptera</taxon>
        <taxon>Endopterygota</taxon>
        <taxon>Coleoptera</taxon>
        <taxon>Polyphaga</taxon>
        <taxon>Cucujiformia</taxon>
        <taxon>Chrysomeloidea</taxon>
        <taxon>Cerambycidae</taxon>
        <taxon>Lepturinae</taxon>
        <taxon>Rhagiini</taxon>
        <taxon>Rhamnusium</taxon>
    </lineage>
</organism>
<proteinExistence type="predicted"/>
<comment type="subcellular location">
    <subcellularLocation>
        <location evidence="1">Cytoplasm</location>
    </subcellularLocation>
</comment>
<comment type="caution">
    <text evidence="5">The sequence shown here is derived from an EMBL/GenBank/DDBJ whole genome shotgun (WGS) entry which is preliminary data.</text>
</comment>
<reference evidence="5" key="1">
    <citation type="journal article" date="2023" name="Insect Mol. Biol.">
        <title>Genome sequencing provides insights into the evolution of gene families encoding plant cell wall-degrading enzymes in longhorned beetles.</title>
        <authorList>
            <person name="Shin N.R."/>
            <person name="Okamura Y."/>
            <person name="Kirsch R."/>
            <person name="Pauchet Y."/>
        </authorList>
    </citation>
    <scope>NUCLEOTIDE SEQUENCE</scope>
    <source>
        <strain evidence="5">RBIC_L_NR</strain>
    </source>
</reference>
<evidence type="ECO:0000256" key="2">
    <source>
        <dbReference type="ARBA" id="ARBA00022490"/>
    </source>
</evidence>
<dbReference type="InterPro" id="IPR003347">
    <property type="entry name" value="JmjC_dom"/>
</dbReference>
<comment type="function">
    <text evidence="3">May play a role in cellular stress response.</text>
</comment>
<dbReference type="InterPro" id="IPR041667">
    <property type="entry name" value="Cupin_8"/>
</dbReference>
<feature type="domain" description="JmjC" evidence="4">
    <location>
        <begin position="100"/>
        <end position="333"/>
    </location>
</feature>
<evidence type="ECO:0000313" key="5">
    <source>
        <dbReference type="EMBL" id="KAJ8936605.1"/>
    </source>
</evidence>
<name>A0AAV8XD99_9CUCU</name>
<protein>
    <recommendedName>
        <fullName evidence="4">JmjC domain-containing protein</fullName>
    </recommendedName>
</protein>
<dbReference type="Pfam" id="PF13621">
    <property type="entry name" value="Cupin_8"/>
    <property type="match status" value="1"/>
</dbReference>
<dbReference type="PROSITE" id="PS51184">
    <property type="entry name" value="JMJC"/>
    <property type="match status" value="1"/>
</dbReference>
<dbReference type="GO" id="GO:0005737">
    <property type="term" value="C:cytoplasm"/>
    <property type="evidence" value="ECO:0007669"/>
    <property type="project" value="UniProtKB-SubCell"/>
</dbReference>
<keyword evidence="6" id="KW-1185">Reference proteome</keyword>
<sequence>MNSNPDELRQLILNSKEPLLFKNLLTSKLLNWNLKDWRRILENKELEFRTGVFDYTKNPQWERTTNLTKGSFDYFLNQTESETKNWLYFDYKYLKDWLTDAEALRDNISWAPLGFPNITADDCTIWIGSKGAHTPCHMDTYGCNLVFQVYGKKLWIVSPPEENLRPTRVPYEESSPQDDEERFNESIVQLLVKQVVEVCNKETNNSIINPNMEQILFHNDFESLLRTLNICKSKCQENLQSNKNFRNENNQSGKSNELNQDEIIEKYKFIEKVPKLSSDQLKLFLEEQSNRFMDNTRVDTINSKENDVLELLNVLTDSDVVSLISRKLLANKT</sequence>
<dbReference type="EMBL" id="JANEYF010003404">
    <property type="protein sequence ID" value="KAJ8936605.1"/>
    <property type="molecule type" value="Genomic_DNA"/>
</dbReference>
<evidence type="ECO:0000256" key="3">
    <source>
        <dbReference type="ARBA" id="ARBA00037342"/>
    </source>
</evidence>
<evidence type="ECO:0000313" key="6">
    <source>
        <dbReference type="Proteomes" id="UP001162156"/>
    </source>
</evidence>
<gene>
    <name evidence="5" type="ORF">NQ314_012220</name>
</gene>
<dbReference type="PANTHER" id="PTHR12461:SF43">
    <property type="entry name" value="HSPB1-ASSOCIATED PROTEIN 1"/>
    <property type="match status" value="1"/>
</dbReference>
<dbReference type="Proteomes" id="UP001162156">
    <property type="component" value="Unassembled WGS sequence"/>
</dbReference>
<dbReference type="SUPFAM" id="SSF51197">
    <property type="entry name" value="Clavaminate synthase-like"/>
    <property type="match status" value="1"/>
</dbReference>
<dbReference type="Gene3D" id="2.60.120.650">
    <property type="entry name" value="Cupin"/>
    <property type="match status" value="1"/>
</dbReference>
<evidence type="ECO:0000256" key="1">
    <source>
        <dbReference type="ARBA" id="ARBA00004496"/>
    </source>
</evidence>
<evidence type="ECO:0000259" key="4">
    <source>
        <dbReference type="PROSITE" id="PS51184"/>
    </source>
</evidence>
<keyword evidence="2" id="KW-0963">Cytoplasm</keyword>
<dbReference type="AlphaFoldDB" id="A0AAV8XD99"/>
<dbReference type="PANTHER" id="PTHR12461">
    <property type="entry name" value="HYPOXIA-INDUCIBLE FACTOR 1 ALPHA INHIBITOR-RELATED"/>
    <property type="match status" value="1"/>
</dbReference>